<dbReference type="KEGG" id="cre:CHLRE_05g237890v5"/>
<dbReference type="AlphaFoldDB" id="A0A2K3DSY7"/>
<protein>
    <submittedName>
        <fullName evidence="1">Uncharacterized protein</fullName>
    </submittedName>
</protein>
<proteinExistence type="predicted"/>
<accession>A0A2K3DSY7</accession>
<dbReference type="InParanoid" id="A0A2K3DSY7"/>
<evidence type="ECO:0000313" key="2">
    <source>
        <dbReference type="Proteomes" id="UP000006906"/>
    </source>
</evidence>
<evidence type="ECO:0000313" key="1">
    <source>
        <dbReference type="EMBL" id="PNW83641.1"/>
    </source>
</evidence>
<sequence>MAGWCPMMTARKARHRLSAAGWTCTSPSDLDGFSTDNERKPLCAAEVPLGSPADDALKPTASARDTHPAHWRQACWDTAQAFKARAADSLQQALSCRYDATPIGCGLLVQQYIAQTVWQLELQAVSDLQAAGQWEAEWQVRVQAMQQAVRVAEAVAKNGRLEHVLVVPVFVV</sequence>
<reference evidence="1 2" key="1">
    <citation type="journal article" date="2007" name="Science">
        <title>The Chlamydomonas genome reveals the evolution of key animal and plant functions.</title>
        <authorList>
            <person name="Merchant S.S."/>
            <person name="Prochnik S.E."/>
            <person name="Vallon O."/>
            <person name="Harris E.H."/>
            <person name="Karpowicz S.J."/>
            <person name="Witman G.B."/>
            <person name="Terry A."/>
            <person name="Salamov A."/>
            <person name="Fritz-Laylin L.K."/>
            <person name="Marechal-Drouard L."/>
            <person name="Marshall W.F."/>
            <person name="Qu L.H."/>
            <person name="Nelson D.R."/>
            <person name="Sanderfoot A.A."/>
            <person name="Spalding M.H."/>
            <person name="Kapitonov V.V."/>
            <person name="Ren Q."/>
            <person name="Ferris P."/>
            <person name="Lindquist E."/>
            <person name="Shapiro H."/>
            <person name="Lucas S.M."/>
            <person name="Grimwood J."/>
            <person name="Schmutz J."/>
            <person name="Cardol P."/>
            <person name="Cerutti H."/>
            <person name="Chanfreau G."/>
            <person name="Chen C.L."/>
            <person name="Cognat V."/>
            <person name="Croft M.T."/>
            <person name="Dent R."/>
            <person name="Dutcher S."/>
            <person name="Fernandez E."/>
            <person name="Fukuzawa H."/>
            <person name="Gonzalez-Ballester D."/>
            <person name="Gonzalez-Halphen D."/>
            <person name="Hallmann A."/>
            <person name="Hanikenne M."/>
            <person name="Hippler M."/>
            <person name="Inwood W."/>
            <person name="Jabbari K."/>
            <person name="Kalanon M."/>
            <person name="Kuras R."/>
            <person name="Lefebvre P.A."/>
            <person name="Lemaire S.D."/>
            <person name="Lobanov A.V."/>
            <person name="Lohr M."/>
            <person name="Manuell A."/>
            <person name="Meier I."/>
            <person name="Mets L."/>
            <person name="Mittag M."/>
            <person name="Mittelmeier T."/>
            <person name="Moroney J.V."/>
            <person name="Moseley J."/>
            <person name="Napoli C."/>
            <person name="Nedelcu A.M."/>
            <person name="Niyogi K."/>
            <person name="Novoselov S.V."/>
            <person name="Paulsen I.T."/>
            <person name="Pazour G."/>
            <person name="Purton S."/>
            <person name="Ral J.P."/>
            <person name="Riano-Pachon D.M."/>
            <person name="Riekhof W."/>
            <person name="Rymarquis L."/>
            <person name="Schroda M."/>
            <person name="Stern D."/>
            <person name="Umen J."/>
            <person name="Willows R."/>
            <person name="Wilson N."/>
            <person name="Zimmer S.L."/>
            <person name="Allmer J."/>
            <person name="Balk J."/>
            <person name="Bisova K."/>
            <person name="Chen C.J."/>
            <person name="Elias M."/>
            <person name="Gendler K."/>
            <person name="Hauser C."/>
            <person name="Lamb M.R."/>
            <person name="Ledford H."/>
            <person name="Long J.C."/>
            <person name="Minagawa J."/>
            <person name="Page M.D."/>
            <person name="Pan J."/>
            <person name="Pootakham W."/>
            <person name="Roje S."/>
            <person name="Rose A."/>
            <person name="Stahlberg E."/>
            <person name="Terauchi A.M."/>
            <person name="Yang P."/>
            <person name="Ball S."/>
            <person name="Bowler C."/>
            <person name="Dieckmann C.L."/>
            <person name="Gladyshev V.N."/>
            <person name="Green P."/>
            <person name="Jorgensen R."/>
            <person name="Mayfield S."/>
            <person name="Mueller-Roeber B."/>
            <person name="Rajamani S."/>
            <person name="Sayre R.T."/>
            <person name="Brokstein P."/>
            <person name="Dubchak I."/>
            <person name="Goodstein D."/>
            <person name="Hornick L."/>
            <person name="Huang Y.W."/>
            <person name="Jhaveri J."/>
            <person name="Luo Y."/>
            <person name="Martinez D."/>
            <person name="Ngau W.C."/>
            <person name="Otillar B."/>
            <person name="Poliakov A."/>
            <person name="Porter A."/>
            <person name="Szajkowski L."/>
            <person name="Werner G."/>
            <person name="Zhou K."/>
            <person name="Grigoriev I.V."/>
            <person name="Rokhsar D.S."/>
            <person name="Grossman A.R."/>
        </authorList>
    </citation>
    <scope>NUCLEOTIDE SEQUENCE [LARGE SCALE GENOMIC DNA]</scope>
    <source>
        <strain evidence="2">CC-503</strain>
    </source>
</reference>
<dbReference type="Gramene" id="PNW83641">
    <property type="protein sequence ID" value="PNW83641"/>
    <property type="gene ID" value="CHLRE_05g237890v5"/>
</dbReference>
<dbReference type="EMBL" id="CM008966">
    <property type="protein sequence ID" value="PNW83641.1"/>
    <property type="molecule type" value="Genomic_DNA"/>
</dbReference>
<organism evidence="1 2">
    <name type="scientific">Chlamydomonas reinhardtii</name>
    <name type="common">Chlamydomonas smithii</name>
    <dbReference type="NCBI Taxonomy" id="3055"/>
    <lineage>
        <taxon>Eukaryota</taxon>
        <taxon>Viridiplantae</taxon>
        <taxon>Chlorophyta</taxon>
        <taxon>core chlorophytes</taxon>
        <taxon>Chlorophyceae</taxon>
        <taxon>CS clade</taxon>
        <taxon>Chlamydomonadales</taxon>
        <taxon>Chlamydomonadaceae</taxon>
        <taxon>Chlamydomonas</taxon>
    </lineage>
</organism>
<dbReference type="RefSeq" id="XP_042924861.1">
    <property type="nucleotide sequence ID" value="XM_043062297.1"/>
</dbReference>
<gene>
    <name evidence="1" type="ORF">CHLRE_05g237890v5</name>
</gene>
<dbReference type="Proteomes" id="UP000006906">
    <property type="component" value="Chromosome 5"/>
</dbReference>
<name>A0A2K3DSY7_CHLRE</name>
<keyword evidence="2" id="KW-1185">Reference proteome</keyword>
<dbReference type="GeneID" id="66053395"/>